<dbReference type="PANTHER" id="PTHR46599">
    <property type="entry name" value="PIGGYBAC TRANSPOSABLE ELEMENT-DERIVED PROTEIN 4"/>
    <property type="match status" value="1"/>
</dbReference>
<evidence type="ECO:0000313" key="2">
    <source>
        <dbReference type="EMBL" id="KAK2579095.1"/>
    </source>
</evidence>
<evidence type="ECO:0000313" key="3">
    <source>
        <dbReference type="Proteomes" id="UP001258017"/>
    </source>
</evidence>
<proteinExistence type="predicted"/>
<keyword evidence="3" id="KW-1185">Reference proteome</keyword>
<comment type="caution">
    <text evidence="2">The sequence shown here is derived from an EMBL/GenBank/DDBJ whole genome shotgun (WGS) entry which is preliminary data.</text>
</comment>
<name>A0AAD9VMD0_9HYME</name>
<reference evidence="2" key="2">
    <citation type="journal article" date="2023" name="Commun. Biol.">
        <title>Intrasexual cuticular hydrocarbon dimorphism in a wasp sheds light on hydrocarbon biosynthesis genes in Hymenoptera.</title>
        <authorList>
            <person name="Moris V.C."/>
            <person name="Podsiadlowski L."/>
            <person name="Martin S."/>
            <person name="Oeyen J.P."/>
            <person name="Donath A."/>
            <person name="Petersen M."/>
            <person name="Wilbrandt J."/>
            <person name="Misof B."/>
            <person name="Liedtke D."/>
            <person name="Thamm M."/>
            <person name="Scheiner R."/>
            <person name="Schmitt T."/>
            <person name="Niehuis O."/>
        </authorList>
    </citation>
    <scope>NUCLEOTIDE SEQUENCE</scope>
    <source>
        <strain evidence="2">GBR_01_08_01A</strain>
    </source>
</reference>
<reference evidence="2" key="1">
    <citation type="submission" date="2021-08" db="EMBL/GenBank/DDBJ databases">
        <authorList>
            <person name="Misof B."/>
            <person name="Oliver O."/>
            <person name="Podsiadlowski L."/>
            <person name="Donath A."/>
            <person name="Peters R."/>
            <person name="Mayer C."/>
            <person name="Rust J."/>
            <person name="Gunkel S."/>
            <person name="Lesny P."/>
            <person name="Martin S."/>
            <person name="Oeyen J.P."/>
            <person name="Petersen M."/>
            <person name="Panagiotis P."/>
            <person name="Wilbrandt J."/>
            <person name="Tanja T."/>
        </authorList>
    </citation>
    <scope>NUCLEOTIDE SEQUENCE</scope>
    <source>
        <strain evidence="2">GBR_01_08_01A</strain>
        <tissue evidence="2">Thorax + abdomen</tissue>
    </source>
</reference>
<dbReference type="EMBL" id="JAIFRP010000108">
    <property type="protein sequence ID" value="KAK2579095.1"/>
    <property type="molecule type" value="Genomic_DNA"/>
</dbReference>
<dbReference type="InterPro" id="IPR029526">
    <property type="entry name" value="PGBD"/>
</dbReference>
<dbReference type="Pfam" id="PF13843">
    <property type="entry name" value="DDE_Tnp_1_7"/>
    <property type="match status" value="1"/>
</dbReference>
<accession>A0AAD9VMD0</accession>
<organism evidence="2 3">
    <name type="scientific">Odynerus spinipes</name>
    <dbReference type="NCBI Taxonomy" id="1348599"/>
    <lineage>
        <taxon>Eukaryota</taxon>
        <taxon>Metazoa</taxon>
        <taxon>Ecdysozoa</taxon>
        <taxon>Arthropoda</taxon>
        <taxon>Hexapoda</taxon>
        <taxon>Insecta</taxon>
        <taxon>Pterygota</taxon>
        <taxon>Neoptera</taxon>
        <taxon>Endopterygota</taxon>
        <taxon>Hymenoptera</taxon>
        <taxon>Apocrita</taxon>
        <taxon>Aculeata</taxon>
        <taxon>Vespoidea</taxon>
        <taxon>Vespidae</taxon>
        <taxon>Eumeninae</taxon>
        <taxon>Odynerus</taxon>
    </lineage>
</organism>
<protein>
    <recommendedName>
        <fullName evidence="1">PiggyBac transposable element-derived protein domain-containing protein</fullName>
    </recommendedName>
</protein>
<evidence type="ECO:0000259" key="1">
    <source>
        <dbReference type="Pfam" id="PF13843"/>
    </source>
</evidence>
<sequence>MSKRAKISTYLENATNIPLECSDVESELCDSDGNNITAIIESGDEEILEESNIDQSNDSDCENIPNKRTRRCMRFPSSSEDDCGSNILNQQTEIASDGTIWMRMEEGGVAGRSPVHSAFKDVQGPTAHAKRNIMDGNLSSAFLLLIDNHILEHIRICTELKASQVLEKSWTITQEKLKAFLAILYARGAYEGNNLRLQYLWNNKWGPSFFSNTMSRRDFTEILRYIRFEKKNQRSQRLQTDKFALVSAVWDKFIENSKNCFKPGAYITVDEQLFPSKARCRFTQYMPNKPQKFGIKFWLASDVETKYVVNGFSYLGKDETRNSSAPLSEFVVMKLLEPYTMKGRTVTTDNFFTSIPLALKLKSKNTSLLGTIRANKRELPKNCKLKKDNMARFSTLLYQSNGCTLTIYKSKPNKKVLILSTKHKRIKIDKAAKKLPETVSFYNNTKFGVDVTDQMARKYTVKSGSRRWPLQVFFNILDLAEINSWILYKNTTGENISRKDFLFRLAEELASEYQTSRQKPHEVNIPTTNATVPIRKWCQIGYCNNNKTTNICNKCKKSLCGKCTRSKIYTCRNCEQ</sequence>
<dbReference type="AlphaFoldDB" id="A0AAD9VMD0"/>
<feature type="domain" description="PiggyBac transposable element-derived protein" evidence="1">
    <location>
        <begin position="141"/>
        <end position="485"/>
    </location>
</feature>
<gene>
    <name evidence="2" type="ORF">KPH14_008494</name>
</gene>
<dbReference type="PANTHER" id="PTHR46599:SF6">
    <property type="entry name" value="DUAL SPECIFICITY PHOSPHATASE 26"/>
    <property type="match status" value="1"/>
</dbReference>
<dbReference type="Proteomes" id="UP001258017">
    <property type="component" value="Unassembled WGS sequence"/>
</dbReference>